<dbReference type="KEGG" id="pchm:VFPPC_06941"/>
<evidence type="ECO:0000313" key="3">
    <source>
        <dbReference type="EMBL" id="OAQ62432.1"/>
    </source>
</evidence>
<comment type="caution">
    <text evidence="3">The sequence shown here is derived from an EMBL/GenBank/DDBJ whole genome shotgun (WGS) entry which is preliminary data.</text>
</comment>
<dbReference type="SMART" id="SM00148">
    <property type="entry name" value="PLCXc"/>
    <property type="match status" value="1"/>
</dbReference>
<accession>A0A179FAE8</accession>
<gene>
    <name evidence="3" type="ORF">VFPPC_06941</name>
</gene>
<reference evidence="3 4" key="1">
    <citation type="journal article" date="2016" name="PLoS Pathog.">
        <title>Biosynthesis of antibiotic leucinostatins in bio-control fungus Purpureocillium lilacinum and their inhibition on phytophthora revealed by genome mining.</title>
        <authorList>
            <person name="Wang G."/>
            <person name="Liu Z."/>
            <person name="Lin R."/>
            <person name="Li E."/>
            <person name="Mao Z."/>
            <person name="Ling J."/>
            <person name="Yang Y."/>
            <person name="Yin W.B."/>
            <person name="Xie B."/>
        </authorList>
    </citation>
    <scope>NUCLEOTIDE SEQUENCE [LARGE SCALE GENOMIC DNA]</scope>
    <source>
        <strain evidence="3">170</strain>
    </source>
</reference>
<name>A0A179FAE8_METCM</name>
<dbReference type="PANTHER" id="PTHR13593:SF113">
    <property type="entry name" value="SI:DKEY-266F7.9"/>
    <property type="match status" value="1"/>
</dbReference>
<keyword evidence="4" id="KW-1185">Reference proteome</keyword>
<dbReference type="AlphaFoldDB" id="A0A179FAE8"/>
<dbReference type="PANTHER" id="PTHR13593">
    <property type="match status" value="1"/>
</dbReference>
<feature type="chain" id="PRO_5008101499" evidence="1">
    <location>
        <begin position="19"/>
        <end position="330"/>
    </location>
</feature>
<dbReference type="EMBL" id="LSBJ02000007">
    <property type="protein sequence ID" value="OAQ62432.1"/>
    <property type="molecule type" value="Genomic_DNA"/>
</dbReference>
<dbReference type="OrthoDB" id="1046782at2759"/>
<dbReference type="InterPro" id="IPR017946">
    <property type="entry name" value="PLC-like_Pdiesterase_TIM-brl"/>
</dbReference>
<dbReference type="PROSITE" id="PS50007">
    <property type="entry name" value="PIPLC_X_DOMAIN"/>
    <property type="match status" value="1"/>
</dbReference>
<dbReference type="Gene3D" id="3.20.20.190">
    <property type="entry name" value="Phosphatidylinositol (PI) phosphodiesterase"/>
    <property type="match status" value="1"/>
</dbReference>
<dbReference type="GO" id="GO:0006629">
    <property type="term" value="P:lipid metabolic process"/>
    <property type="evidence" value="ECO:0007669"/>
    <property type="project" value="InterPro"/>
</dbReference>
<dbReference type="InterPro" id="IPR000909">
    <property type="entry name" value="PLipase_C_PInositol-sp_X_dom"/>
</dbReference>
<evidence type="ECO:0000256" key="1">
    <source>
        <dbReference type="SAM" id="SignalP"/>
    </source>
</evidence>
<dbReference type="Proteomes" id="UP000078397">
    <property type="component" value="Unassembled WGS sequence"/>
</dbReference>
<dbReference type="RefSeq" id="XP_018140136.1">
    <property type="nucleotide sequence ID" value="XM_018285888.1"/>
</dbReference>
<dbReference type="GeneID" id="28849882"/>
<dbReference type="CDD" id="cd08586">
    <property type="entry name" value="PI-PLCc_BcPLC_like"/>
    <property type="match status" value="1"/>
</dbReference>
<proteinExistence type="predicted"/>
<dbReference type="GO" id="GO:0008081">
    <property type="term" value="F:phosphoric diester hydrolase activity"/>
    <property type="evidence" value="ECO:0007669"/>
    <property type="project" value="InterPro"/>
</dbReference>
<keyword evidence="1" id="KW-0732">Signal</keyword>
<evidence type="ECO:0000259" key="2">
    <source>
        <dbReference type="SMART" id="SM00148"/>
    </source>
</evidence>
<sequence>MIFLSFLLLLATPSLINASTNTYHGYTSTFSFDANLSHQPRWMTDIPDHVNITSLSIPGTHDSMTYHISHRNLQCQNWNLTVQMEAGLRYFDIRARVDHNRLHIYHGKQSTGYSFQQVLLEMFAFLDKNPSETLIMRLKKEGPPLGRDSYSFEKAFNYARLTDKATANGARKHLQLYTDSSKPIPTLGELRSKIFLLQDFKCAKNRMYGLAWGGPQMVLEDDFDIHGERRLNTKWAAIEKALGKANSGPLDNKHIYLAHASAAIGVLPIQAAAGTLDKVQIGMNYRTGQWLDGHIDDKGSMRTGILIFDFPGKKLIDSVLAWNRHVVTKV</sequence>
<dbReference type="Pfam" id="PF00388">
    <property type="entry name" value="PI-PLC-X"/>
    <property type="match status" value="1"/>
</dbReference>
<feature type="signal peptide" evidence="1">
    <location>
        <begin position="1"/>
        <end position="18"/>
    </location>
</feature>
<dbReference type="SUPFAM" id="SSF51695">
    <property type="entry name" value="PLC-like phosphodiesterases"/>
    <property type="match status" value="1"/>
</dbReference>
<protein>
    <submittedName>
        <fullName evidence="3">Phosphatidylinositol-specific phospholipase</fullName>
    </submittedName>
</protein>
<organism evidence="3 4">
    <name type="scientific">Pochonia chlamydosporia 170</name>
    <dbReference type="NCBI Taxonomy" id="1380566"/>
    <lineage>
        <taxon>Eukaryota</taxon>
        <taxon>Fungi</taxon>
        <taxon>Dikarya</taxon>
        <taxon>Ascomycota</taxon>
        <taxon>Pezizomycotina</taxon>
        <taxon>Sordariomycetes</taxon>
        <taxon>Hypocreomycetidae</taxon>
        <taxon>Hypocreales</taxon>
        <taxon>Clavicipitaceae</taxon>
        <taxon>Pochonia</taxon>
    </lineage>
</organism>
<feature type="domain" description="Phosphatidylinositol-specific phospholipase C X" evidence="2">
    <location>
        <begin position="48"/>
        <end position="199"/>
    </location>
</feature>
<evidence type="ECO:0000313" key="4">
    <source>
        <dbReference type="Proteomes" id="UP000078397"/>
    </source>
</evidence>
<dbReference type="InterPro" id="IPR051057">
    <property type="entry name" value="PI-PLC_domain"/>
</dbReference>